<accession>A0A814ZVM2</accession>
<gene>
    <name evidence="4" type="ORF">JXQ802_LOCUS42192</name>
    <name evidence="3" type="ORF">PYM288_LOCUS27279</name>
</gene>
<name>A0A814ZVM2_9BILA</name>
<feature type="compositionally biased region" description="Polar residues" evidence="1">
    <location>
        <begin position="150"/>
        <end position="171"/>
    </location>
</feature>
<dbReference type="PANTHER" id="PTHR45640">
    <property type="entry name" value="HEAT SHOCK PROTEIN HSP-12.2-RELATED"/>
    <property type="match status" value="1"/>
</dbReference>
<dbReference type="EMBL" id="CAJNOL010002806">
    <property type="protein sequence ID" value="CAF1530398.1"/>
    <property type="molecule type" value="Genomic_DNA"/>
</dbReference>
<evidence type="ECO:0000313" key="5">
    <source>
        <dbReference type="Proteomes" id="UP000663854"/>
    </source>
</evidence>
<feature type="compositionally biased region" description="Low complexity" evidence="1">
    <location>
        <begin position="288"/>
        <end position="299"/>
    </location>
</feature>
<feature type="domain" description="SHSP" evidence="2">
    <location>
        <begin position="63"/>
        <end position="120"/>
    </location>
</feature>
<feature type="region of interest" description="Disordered" evidence="1">
    <location>
        <begin position="276"/>
        <end position="299"/>
    </location>
</feature>
<organism evidence="3 5">
    <name type="scientific">Rotaria sordida</name>
    <dbReference type="NCBI Taxonomy" id="392033"/>
    <lineage>
        <taxon>Eukaryota</taxon>
        <taxon>Metazoa</taxon>
        <taxon>Spiralia</taxon>
        <taxon>Gnathifera</taxon>
        <taxon>Rotifera</taxon>
        <taxon>Eurotatoria</taxon>
        <taxon>Bdelloidea</taxon>
        <taxon>Philodinida</taxon>
        <taxon>Philodinidae</taxon>
        <taxon>Rotaria</taxon>
    </lineage>
</organism>
<proteinExistence type="predicted"/>
<dbReference type="AlphaFoldDB" id="A0A814ZVM2"/>
<feature type="region of interest" description="Disordered" evidence="1">
    <location>
        <begin position="150"/>
        <end position="185"/>
    </location>
</feature>
<dbReference type="GO" id="GO:0005737">
    <property type="term" value="C:cytoplasm"/>
    <property type="evidence" value="ECO:0007669"/>
    <property type="project" value="TreeGrafter"/>
</dbReference>
<dbReference type="PANTHER" id="PTHR45640:SF26">
    <property type="entry name" value="RE23625P"/>
    <property type="match status" value="1"/>
</dbReference>
<evidence type="ECO:0000313" key="4">
    <source>
        <dbReference type="EMBL" id="CAF1530398.1"/>
    </source>
</evidence>
<dbReference type="Gene3D" id="2.60.40.790">
    <property type="match status" value="2"/>
</dbReference>
<keyword evidence="6" id="KW-1185">Reference proteome</keyword>
<dbReference type="GO" id="GO:0042026">
    <property type="term" value="P:protein refolding"/>
    <property type="evidence" value="ECO:0007669"/>
    <property type="project" value="TreeGrafter"/>
</dbReference>
<dbReference type="Pfam" id="PF00011">
    <property type="entry name" value="HSP20"/>
    <property type="match status" value="1"/>
</dbReference>
<dbReference type="CDD" id="cd00298">
    <property type="entry name" value="ACD_sHsps_p23-like"/>
    <property type="match status" value="1"/>
</dbReference>
<comment type="caution">
    <text evidence="3">The sequence shown here is derived from an EMBL/GenBank/DDBJ whole genome shotgun (WGS) entry which is preliminary data.</text>
</comment>
<evidence type="ECO:0000259" key="2">
    <source>
        <dbReference type="Pfam" id="PF00011"/>
    </source>
</evidence>
<evidence type="ECO:0000313" key="3">
    <source>
        <dbReference type="EMBL" id="CAF1248976.1"/>
    </source>
</evidence>
<dbReference type="Proteomes" id="UP000663854">
    <property type="component" value="Unassembled WGS sequence"/>
</dbReference>
<feature type="compositionally biased region" description="Polar residues" evidence="1">
    <location>
        <begin position="243"/>
        <end position="253"/>
    </location>
</feature>
<dbReference type="GO" id="GO:0005634">
    <property type="term" value="C:nucleus"/>
    <property type="evidence" value="ECO:0007669"/>
    <property type="project" value="TreeGrafter"/>
</dbReference>
<evidence type="ECO:0000256" key="1">
    <source>
        <dbReference type="SAM" id="MobiDB-lite"/>
    </source>
</evidence>
<reference evidence="3" key="1">
    <citation type="submission" date="2021-02" db="EMBL/GenBank/DDBJ databases">
        <authorList>
            <person name="Nowell W R."/>
        </authorList>
    </citation>
    <scope>NUCLEOTIDE SEQUENCE</scope>
</reference>
<sequence length="405" mass="47537">MSSSYRFTESPTFDYSIPLNKRIDIPIRRLPNSSNYQFNEQHTQNQIHSKETTQQWINDPITGNEKFRVRINIEGFNQNEVGIRVDGNKLFVYGEHIENKSQGTSKKIIDKFYELPPDIDTFRSHVTFPSPIIMQVEFLSKYLPTPLVQSSRYSSPQKLNDSNTFSSSYIHSSYDEPPDENRHNDTHQIPIRQLSNNSINSSLLSAHSISPIYKFRQLVNDPLINKNNTPYKQTFTETHRQRSSPTTGIQSSYETKHQHSASPTLFNINQDRFQSNMNSNRQSMTPPLSLDTNNSDNNNESSLFPRDFNSNVFYRSTFQPQIFTDDRNQRYIEMKLDMYDYNPDKIRVSMNDNDLMVQVEQTDFYRQITLPSNIDLSSLSLHYHYDRKLYITIKLLDQYSSFKYI</sequence>
<protein>
    <recommendedName>
        <fullName evidence="2">SHSP domain-containing protein</fullName>
    </recommendedName>
</protein>
<dbReference type="SUPFAM" id="SSF49764">
    <property type="entry name" value="HSP20-like chaperones"/>
    <property type="match status" value="2"/>
</dbReference>
<feature type="compositionally biased region" description="Polar residues" evidence="1">
    <location>
        <begin position="276"/>
        <end position="286"/>
    </location>
</feature>
<dbReference type="GO" id="GO:0009408">
    <property type="term" value="P:response to heat"/>
    <property type="evidence" value="ECO:0007669"/>
    <property type="project" value="TreeGrafter"/>
</dbReference>
<dbReference type="GO" id="GO:0051082">
    <property type="term" value="F:unfolded protein binding"/>
    <property type="evidence" value="ECO:0007669"/>
    <property type="project" value="TreeGrafter"/>
</dbReference>
<dbReference type="InterPro" id="IPR002068">
    <property type="entry name" value="A-crystallin/Hsp20_dom"/>
</dbReference>
<dbReference type="InterPro" id="IPR008978">
    <property type="entry name" value="HSP20-like_chaperone"/>
</dbReference>
<dbReference type="InterPro" id="IPR001436">
    <property type="entry name" value="Alpha-crystallin/sHSP_animal"/>
</dbReference>
<feature type="region of interest" description="Disordered" evidence="1">
    <location>
        <begin position="235"/>
        <end position="262"/>
    </location>
</feature>
<evidence type="ECO:0000313" key="6">
    <source>
        <dbReference type="Proteomes" id="UP000663870"/>
    </source>
</evidence>
<dbReference type="EMBL" id="CAJNOH010001770">
    <property type="protein sequence ID" value="CAF1248976.1"/>
    <property type="molecule type" value="Genomic_DNA"/>
</dbReference>
<dbReference type="Proteomes" id="UP000663870">
    <property type="component" value="Unassembled WGS sequence"/>
</dbReference>